<evidence type="ECO:0000313" key="2">
    <source>
        <dbReference type="EMBL" id="OLF04574.1"/>
    </source>
</evidence>
<dbReference type="Proteomes" id="UP000185596">
    <property type="component" value="Unassembled WGS sequence"/>
</dbReference>
<reference evidence="2 3" key="1">
    <citation type="submission" date="2016-12" db="EMBL/GenBank/DDBJ databases">
        <title>The draft genome sequence of Actinophytocola sp. 11-183.</title>
        <authorList>
            <person name="Wang W."/>
            <person name="Yuan L."/>
        </authorList>
    </citation>
    <scope>NUCLEOTIDE SEQUENCE [LARGE SCALE GENOMIC DNA]</scope>
    <source>
        <strain evidence="2 3">11-183</strain>
    </source>
</reference>
<keyword evidence="3" id="KW-1185">Reference proteome</keyword>
<gene>
    <name evidence="2" type="ORF">BU204_37645</name>
</gene>
<dbReference type="AlphaFoldDB" id="A0A1Q8BR51"/>
<dbReference type="Gene3D" id="1.10.10.10">
    <property type="entry name" value="Winged helix-like DNA-binding domain superfamily/Winged helix DNA-binding domain"/>
    <property type="match status" value="1"/>
</dbReference>
<dbReference type="RefSeq" id="WP_075130556.1">
    <property type="nucleotide sequence ID" value="NZ_MSIE01000161.1"/>
</dbReference>
<proteinExistence type="predicted"/>
<dbReference type="EMBL" id="MSIE01000161">
    <property type="protein sequence ID" value="OLF04574.1"/>
    <property type="molecule type" value="Genomic_DNA"/>
</dbReference>
<dbReference type="SUPFAM" id="SSF88659">
    <property type="entry name" value="Sigma3 and sigma4 domains of RNA polymerase sigma factors"/>
    <property type="match status" value="1"/>
</dbReference>
<sequence>MRLPPTTDCEDLRVEALRAIWVELAAYVRRRLRPYEQHLLEDFMNEAAADFTAVWRQKGPMSVEQAIAVLKQAARGDIINHRHKENRPNTRPYSVDDEVLINHADPDSGNDVLAALGRIDHERLIEQLPQLLTERERQVIVAVDVDGLPAGRAAALLGITVDGLRRRRNAGLDRLRRHLTAAHSLSSTRVNRAHTTTREVPS</sequence>
<name>A0A1Q8BR51_9PSEU</name>
<organism evidence="2 3">
    <name type="scientific">Actinophytocola xanthii</name>
    <dbReference type="NCBI Taxonomy" id="1912961"/>
    <lineage>
        <taxon>Bacteria</taxon>
        <taxon>Bacillati</taxon>
        <taxon>Actinomycetota</taxon>
        <taxon>Actinomycetes</taxon>
        <taxon>Pseudonocardiales</taxon>
        <taxon>Pseudonocardiaceae</taxon>
    </lineage>
</organism>
<dbReference type="OrthoDB" id="9964766at2"/>
<feature type="domain" description="RNA polymerase sigma-70 region 4" evidence="1">
    <location>
        <begin position="132"/>
        <end position="176"/>
    </location>
</feature>
<comment type="caution">
    <text evidence="2">The sequence shown here is derived from an EMBL/GenBank/DDBJ whole genome shotgun (WGS) entry which is preliminary data.</text>
</comment>
<evidence type="ECO:0000313" key="3">
    <source>
        <dbReference type="Proteomes" id="UP000185596"/>
    </source>
</evidence>
<protein>
    <recommendedName>
        <fullName evidence="1">RNA polymerase sigma-70 region 4 domain-containing protein</fullName>
    </recommendedName>
</protein>
<dbReference type="STRING" id="1912961.BU204_37645"/>
<dbReference type="InterPro" id="IPR007630">
    <property type="entry name" value="RNA_pol_sigma70_r4"/>
</dbReference>
<accession>A0A1Q8BR51</accession>
<dbReference type="InterPro" id="IPR013324">
    <property type="entry name" value="RNA_pol_sigma_r3/r4-like"/>
</dbReference>
<dbReference type="Pfam" id="PF04545">
    <property type="entry name" value="Sigma70_r4"/>
    <property type="match status" value="1"/>
</dbReference>
<dbReference type="InterPro" id="IPR036388">
    <property type="entry name" value="WH-like_DNA-bd_sf"/>
</dbReference>
<evidence type="ECO:0000259" key="1">
    <source>
        <dbReference type="Pfam" id="PF04545"/>
    </source>
</evidence>